<dbReference type="InterPro" id="IPR050194">
    <property type="entry name" value="Glycosyltransferase_grp1"/>
</dbReference>
<feature type="domain" description="Glycosyl transferase family 1" evidence="1">
    <location>
        <begin position="344"/>
        <end position="412"/>
    </location>
</feature>
<name>A0A0F9PSB9_9ZZZZ</name>
<dbReference type="Pfam" id="PF00534">
    <property type="entry name" value="Glycos_transf_1"/>
    <property type="match status" value="2"/>
</dbReference>
<protein>
    <recommendedName>
        <fullName evidence="1">Glycosyl transferase family 1 domain-containing protein</fullName>
    </recommendedName>
</protein>
<comment type="caution">
    <text evidence="2">The sequence shown here is derived from an EMBL/GenBank/DDBJ whole genome shotgun (WGS) entry which is preliminary data.</text>
</comment>
<feature type="domain" description="Glycosyl transferase family 1" evidence="1">
    <location>
        <begin position="246"/>
        <end position="304"/>
    </location>
</feature>
<accession>A0A0F9PSB9</accession>
<organism evidence="2">
    <name type="scientific">marine sediment metagenome</name>
    <dbReference type="NCBI Taxonomy" id="412755"/>
    <lineage>
        <taxon>unclassified sequences</taxon>
        <taxon>metagenomes</taxon>
        <taxon>ecological metagenomes</taxon>
    </lineage>
</organism>
<dbReference type="GO" id="GO:0016757">
    <property type="term" value="F:glycosyltransferase activity"/>
    <property type="evidence" value="ECO:0007669"/>
    <property type="project" value="InterPro"/>
</dbReference>
<dbReference type="AlphaFoldDB" id="A0A0F9PSB9"/>
<proteinExistence type="predicted"/>
<evidence type="ECO:0000313" key="2">
    <source>
        <dbReference type="EMBL" id="KKM96057.1"/>
    </source>
</evidence>
<dbReference type="SUPFAM" id="SSF53756">
    <property type="entry name" value="UDP-Glycosyltransferase/glycogen phosphorylase"/>
    <property type="match status" value="1"/>
</dbReference>
<dbReference type="Gene3D" id="3.40.50.2000">
    <property type="entry name" value="Glycogen Phosphorylase B"/>
    <property type="match status" value="3"/>
</dbReference>
<reference evidence="2" key="1">
    <citation type="journal article" date="2015" name="Nature">
        <title>Complex archaea that bridge the gap between prokaryotes and eukaryotes.</title>
        <authorList>
            <person name="Spang A."/>
            <person name="Saw J.H."/>
            <person name="Jorgensen S.L."/>
            <person name="Zaremba-Niedzwiedzka K."/>
            <person name="Martijn J."/>
            <person name="Lind A.E."/>
            <person name="van Eijk R."/>
            <person name="Schleper C."/>
            <person name="Guy L."/>
            <person name="Ettema T.J."/>
        </authorList>
    </citation>
    <scope>NUCLEOTIDE SEQUENCE</scope>
</reference>
<dbReference type="PANTHER" id="PTHR45947:SF3">
    <property type="entry name" value="SULFOQUINOVOSYL TRANSFERASE SQD2"/>
    <property type="match status" value="1"/>
</dbReference>
<dbReference type="PANTHER" id="PTHR45947">
    <property type="entry name" value="SULFOQUINOVOSYL TRANSFERASE SQD2"/>
    <property type="match status" value="1"/>
</dbReference>
<dbReference type="EMBL" id="LAZR01005929">
    <property type="protein sequence ID" value="KKM96057.1"/>
    <property type="molecule type" value="Genomic_DNA"/>
</dbReference>
<dbReference type="CDD" id="cd03801">
    <property type="entry name" value="GT4_PimA-like"/>
    <property type="match status" value="1"/>
</dbReference>
<sequence>MRIAVVHGYFLNDSGSGTYARELSRALVNEGHEVTLICQERRPSDFDFINSFFEFSKGNEEIKKVFSRETKYKGFCRLVRPSLNGELLTFVAGDFEGFTSKTFQEASKNEIDDYVQANIKDVTKIFEKWPQDLVQTNHVIMQPYIAIRAAGEETPVVVSIQGSALNFSVKKDPRLVPYALKGLSESSAIAVQSSLSYKDIVDFAKKYGLDVSRKTHKIMPGVDGNIFYPSSKPSQEIVNIDGFRVEKQDDVLVYAGALIWTKGIHYLIASLPLMLCERPNIKLIIAGSGFQENALKKLISALDNGRFEDANKLIEQEKYLGSSKDYGPVIPKMNDIDRKKYIEAATNNIQKRIYFAGHVSHSRLAELQKPADLQVVTSIAAEAFGLVSTEALSSGLLPVVTYQSGLRSVIDAIEGSFDEPLLKALVPGVNLTEKLADVCLKLLAKYKTKDPRFKNELHKIAQNNFSWRYAAQMIAKINQSKAA</sequence>
<evidence type="ECO:0000259" key="1">
    <source>
        <dbReference type="Pfam" id="PF00534"/>
    </source>
</evidence>
<gene>
    <name evidence="2" type="ORF">LCGC14_1181990</name>
</gene>
<dbReference type="InterPro" id="IPR001296">
    <property type="entry name" value="Glyco_trans_1"/>
</dbReference>